<dbReference type="Proteomes" id="UP000589520">
    <property type="component" value="Unassembled WGS sequence"/>
</dbReference>
<protein>
    <recommendedName>
        <fullName evidence="4">Glycosyltransferase RgtA/B/C/D-like domain-containing protein</fullName>
    </recommendedName>
</protein>
<feature type="transmembrane region" description="Helical" evidence="1">
    <location>
        <begin position="370"/>
        <end position="389"/>
    </location>
</feature>
<sequence length="594" mass="66029">MATLRSAHRMMLFAASTQTIDSPRVSRRGWLIGGAARSDWRELLRPRAVPGFGKLESLSLLVYTLLLAWCIPHHEGWFDEAQAWLIARDSSLVDMVVHRLHYEGSPALWHLLLWTEVRLGVSFLGMHLIAGALAAVGVYVWLRYCPLPRVVTLFAPFTFYLIYQYAVVARSYVLAPLFVYGLLALYANRRSSPMVFALVAGLFANCSLHMAAMAAGLAVLYAMDRLWGEGAKESKWRLLAPAALLTALFVVSAATAMPTADGSSTTANPLVEGIRNKVSHSVEKVVEVQTGPHELTNEGMLTEPPVQGPLATKVWLAINRKPELGHRSLLDGRVLKHLLVLMTAVTAPISTSNLLAAVFLLLLCVNLMRARLWLALLPYALVQVCNVLVSGEAHHIGLVWIAMMGAIWLLALRPPRAGWDVGLRGTLYGCLLVVMLLQIGWSAHALAGDLRLPYSSSKATAIFLATVPKENRIAAFDDDSVTVNAYLPSRPYFNQQVDYWPFSRTKDPSLLIEQTMAQRPEMVLLKMAKPVSPVMDQWVKLVPAGSVFVDQKTLNMLESQGYRETHRFCGDRFYRNTAESMDCRLVFERETPLR</sequence>
<dbReference type="EMBL" id="JACCCW010000002">
    <property type="protein sequence ID" value="NYF79915.1"/>
    <property type="molecule type" value="Genomic_DNA"/>
</dbReference>
<reference evidence="2 3" key="1">
    <citation type="submission" date="2020-07" db="EMBL/GenBank/DDBJ databases">
        <title>Genomic Encyclopedia of Type Strains, Phase IV (KMG-V): Genome sequencing to study the core and pangenomes of soil and plant-associated prokaryotes.</title>
        <authorList>
            <person name="Whitman W."/>
        </authorList>
    </citation>
    <scope>NUCLEOTIDE SEQUENCE [LARGE SCALE GENOMIC DNA]</scope>
    <source>
        <strain evidence="2 3">X4EP2</strain>
    </source>
</reference>
<evidence type="ECO:0000313" key="2">
    <source>
        <dbReference type="EMBL" id="NYF79915.1"/>
    </source>
</evidence>
<feature type="transmembrane region" description="Helical" evidence="1">
    <location>
        <begin position="396"/>
        <end position="414"/>
    </location>
</feature>
<dbReference type="AlphaFoldDB" id="A0A7Y9THI2"/>
<evidence type="ECO:0000256" key="1">
    <source>
        <dbReference type="SAM" id="Phobius"/>
    </source>
</evidence>
<feature type="transmembrane region" description="Helical" evidence="1">
    <location>
        <begin position="162"/>
        <end position="183"/>
    </location>
</feature>
<evidence type="ECO:0000313" key="3">
    <source>
        <dbReference type="Proteomes" id="UP000589520"/>
    </source>
</evidence>
<evidence type="ECO:0008006" key="4">
    <source>
        <dbReference type="Google" id="ProtNLM"/>
    </source>
</evidence>
<keyword evidence="3" id="KW-1185">Reference proteome</keyword>
<feature type="transmembrane region" description="Helical" evidence="1">
    <location>
        <begin position="338"/>
        <end position="364"/>
    </location>
</feature>
<keyword evidence="1" id="KW-0472">Membrane</keyword>
<feature type="transmembrane region" description="Helical" evidence="1">
    <location>
        <begin position="195"/>
        <end position="223"/>
    </location>
</feature>
<keyword evidence="1" id="KW-1133">Transmembrane helix</keyword>
<dbReference type="RefSeq" id="WP_179490894.1">
    <property type="nucleotide sequence ID" value="NZ_JACCCW010000002.1"/>
</dbReference>
<comment type="caution">
    <text evidence="2">The sequence shown here is derived from an EMBL/GenBank/DDBJ whole genome shotgun (WGS) entry which is preliminary data.</text>
</comment>
<feature type="transmembrane region" description="Helical" evidence="1">
    <location>
        <begin position="119"/>
        <end position="142"/>
    </location>
</feature>
<accession>A0A7Y9THI2</accession>
<keyword evidence="1" id="KW-0812">Transmembrane</keyword>
<feature type="transmembrane region" description="Helical" evidence="1">
    <location>
        <begin position="426"/>
        <end position="447"/>
    </location>
</feature>
<gene>
    <name evidence="2" type="ORF">HDF17_002235</name>
</gene>
<organism evidence="2 3">
    <name type="scientific">Granulicella arctica</name>
    <dbReference type="NCBI Taxonomy" id="940613"/>
    <lineage>
        <taxon>Bacteria</taxon>
        <taxon>Pseudomonadati</taxon>
        <taxon>Acidobacteriota</taxon>
        <taxon>Terriglobia</taxon>
        <taxon>Terriglobales</taxon>
        <taxon>Acidobacteriaceae</taxon>
        <taxon>Granulicella</taxon>
    </lineage>
</organism>
<name>A0A7Y9THI2_9BACT</name>
<proteinExistence type="predicted"/>